<gene>
    <name evidence="2" type="ORF">PAXINDRAFT_100533</name>
</gene>
<dbReference type="HOGENOM" id="CLU_017664_0_0_1"/>
<dbReference type="EMBL" id="KN819349">
    <property type="protein sequence ID" value="KIJ13673.1"/>
    <property type="molecule type" value="Genomic_DNA"/>
</dbReference>
<evidence type="ECO:0000256" key="1">
    <source>
        <dbReference type="SAM" id="MobiDB-lite"/>
    </source>
</evidence>
<reference evidence="3" key="2">
    <citation type="submission" date="2015-01" db="EMBL/GenBank/DDBJ databases">
        <title>Evolutionary Origins and Diversification of the Mycorrhizal Mutualists.</title>
        <authorList>
            <consortium name="DOE Joint Genome Institute"/>
            <consortium name="Mycorrhizal Genomics Consortium"/>
            <person name="Kohler A."/>
            <person name="Kuo A."/>
            <person name="Nagy L.G."/>
            <person name="Floudas D."/>
            <person name="Copeland A."/>
            <person name="Barry K.W."/>
            <person name="Cichocki N."/>
            <person name="Veneault-Fourrey C."/>
            <person name="LaButti K."/>
            <person name="Lindquist E.A."/>
            <person name="Lipzen A."/>
            <person name="Lundell T."/>
            <person name="Morin E."/>
            <person name="Murat C."/>
            <person name="Riley R."/>
            <person name="Ohm R."/>
            <person name="Sun H."/>
            <person name="Tunlid A."/>
            <person name="Henrissat B."/>
            <person name="Grigoriev I.V."/>
            <person name="Hibbett D.S."/>
            <person name="Martin F."/>
        </authorList>
    </citation>
    <scope>NUCLEOTIDE SEQUENCE [LARGE SCALE GENOMIC DNA]</scope>
    <source>
        <strain evidence="3">ATCC 200175</strain>
    </source>
</reference>
<organism evidence="2 3">
    <name type="scientific">Paxillus involutus ATCC 200175</name>
    <dbReference type="NCBI Taxonomy" id="664439"/>
    <lineage>
        <taxon>Eukaryota</taxon>
        <taxon>Fungi</taxon>
        <taxon>Dikarya</taxon>
        <taxon>Basidiomycota</taxon>
        <taxon>Agaricomycotina</taxon>
        <taxon>Agaricomycetes</taxon>
        <taxon>Agaricomycetidae</taxon>
        <taxon>Boletales</taxon>
        <taxon>Paxilineae</taxon>
        <taxon>Paxillaceae</taxon>
        <taxon>Paxillus</taxon>
    </lineage>
</organism>
<feature type="compositionally biased region" description="Low complexity" evidence="1">
    <location>
        <begin position="413"/>
        <end position="428"/>
    </location>
</feature>
<proteinExistence type="predicted"/>
<evidence type="ECO:0000313" key="3">
    <source>
        <dbReference type="Proteomes" id="UP000053647"/>
    </source>
</evidence>
<dbReference type="Proteomes" id="UP000053647">
    <property type="component" value="Unassembled WGS sequence"/>
</dbReference>
<evidence type="ECO:0000313" key="2">
    <source>
        <dbReference type="EMBL" id="KIJ13673.1"/>
    </source>
</evidence>
<accession>A0A0C9TTY5</accession>
<reference evidence="2 3" key="1">
    <citation type="submission" date="2014-06" db="EMBL/GenBank/DDBJ databases">
        <authorList>
            <consortium name="DOE Joint Genome Institute"/>
            <person name="Kuo A."/>
            <person name="Kohler A."/>
            <person name="Nagy L.G."/>
            <person name="Floudas D."/>
            <person name="Copeland A."/>
            <person name="Barry K.W."/>
            <person name="Cichocki N."/>
            <person name="Veneault-Fourrey C."/>
            <person name="LaButti K."/>
            <person name="Lindquist E.A."/>
            <person name="Lipzen A."/>
            <person name="Lundell T."/>
            <person name="Morin E."/>
            <person name="Murat C."/>
            <person name="Sun H."/>
            <person name="Tunlid A."/>
            <person name="Henrissat B."/>
            <person name="Grigoriev I.V."/>
            <person name="Hibbett D.S."/>
            <person name="Martin F."/>
            <person name="Nordberg H.P."/>
            <person name="Cantor M.N."/>
            <person name="Hua S.X."/>
        </authorList>
    </citation>
    <scope>NUCLEOTIDE SEQUENCE [LARGE SCALE GENOMIC DNA]</scope>
    <source>
        <strain evidence="2 3">ATCC 200175</strain>
    </source>
</reference>
<dbReference type="OrthoDB" id="185373at2759"/>
<feature type="region of interest" description="Disordered" evidence="1">
    <location>
        <begin position="413"/>
        <end position="443"/>
    </location>
</feature>
<name>A0A0C9TTY5_PAXIN</name>
<sequence>MQSLFARPTRQCSLNYLHVQAQFIPTRRLSSLLTLAPLEKRTHGFAKFAYKVTKDPIWTLIPLLRLPDGDDLVILEALGRCGISQIDWIRWKSVVDSPSLTCALEVLRQKQAAFAEEGSISDDLVIPKTRKEATTPTPTLKEAYMPSWVILALVSHKIRSPNDAQFAVHNLIVPLTSLTSSPTTPTINSHHAHPLLILTIHSLAHFALISLLRPLTSHFLSLPPHTLKFKSFHFNMLLQAISLFPKSDEAAGVAVKVLTEMGERDARVWADTERVLIRERFVTMELAECLRTQDRSPHAWGEERKKERLEAWLKAYARLGQVEESGEYLDAIRDHCLENGVTPPYSGRGTGGDSGTFAQKDGQHRTRAGHGEVHGIPHQANTLYLRSMQNDRTSAFRYLHYLLKLERVKVPQSSTRSSLSSHSASSHHPIPKMSRPRFISHRPPTKKSSIDIYDWTTTLYSASHDRLLSTTSLLRLFRTANEGTKAFKPTVATYTVVMSGLVWRGALSEAVEVWDEFIREVVGGQEERDGEKKAFTMKIDRKALCVGVTVLIRGGRAVEGIYLLDEFVKMEMENTPTSSIPLAVETTFSSQNEHLISSSSTPSAPSYLTPHPIHTLLTSLLRIRRPDVIFYIWTHLTSLYFLLPTDTILHILLKAAVLASKMDGESVRGAMAWYLVENRLFRRNTGTSGSGTVVIENRDSTPNSNPDTITQYGAGTSASTRTALSAHLLSLLQNPAPPPITGIWDNRRSTEVARSIFRGMIFGNWPALRGTSTLEGVGSGRATGGEGVWGELTRGFSAPAAPFLPPGPSIKTGQGAHNPQHAYAYTDPQLQSESGHQYPQHLGPPIPSIHPSERTFSAYISLLGLSSHAHEIPEALRWMKALGVIPTKKTLSVALVFWAEVGLRGPLFEEGWVGMGMGMGWRQRNSGTRDVYEGNTTHSMTPPASPTTEYTALQAWIRDWVGEERCPTEADIQKGVWAVAKMRDRGFGKRGGHVVARESEGGVDVGTAGRQWKRWGGWGGWGYGQ</sequence>
<protein>
    <submittedName>
        <fullName evidence="2">Uncharacterized protein</fullName>
    </submittedName>
</protein>
<keyword evidence="3" id="KW-1185">Reference proteome</keyword>
<feature type="compositionally biased region" description="Basic residues" evidence="1">
    <location>
        <begin position="434"/>
        <end position="443"/>
    </location>
</feature>
<dbReference type="AlphaFoldDB" id="A0A0C9TTY5"/>